<evidence type="ECO:0008006" key="2">
    <source>
        <dbReference type="Google" id="ProtNLM"/>
    </source>
</evidence>
<accession>X1C8P5</accession>
<reference evidence="1" key="1">
    <citation type="journal article" date="2014" name="Front. Microbiol.">
        <title>High frequency of phylogenetically diverse reductive dehalogenase-homologous genes in deep subseafloor sedimentary metagenomes.</title>
        <authorList>
            <person name="Kawai M."/>
            <person name="Futagami T."/>
            <person name="Toyoda A."/>
            <person name="Takaki Y."/>
            <person name="Nishi S."/>
            <person name="Hori S."/>
            <person name="Arai W."/>
            <person name="Tsubouchi T."/>
            <person name="Morono Y."/>
            <person name="Uchiyama I."/>
            <person name="Ito T."/>
            <person name="Fujiyama A."/>
            <person name="Inagaki F."/>
            <person name="Takami H."/>
        </authorList>
    </citation>
    <scope>NUCLEOTIDE SEQUENCE</scope>
    <source>
        <strain evidence="1">Expedition CK06-06</strain>
    </source>
</reference>
<sequence length="47" mass="5359">EKQVMDLLKKINKDMETTIIVVTHRGSLASYADKIIQMDKGLITKIQ</sequence>
<feature type="non-terminal residue" evidence="1">
    <location>
        <position position="1"/>
    </location>
</feature>
<dbReference type="AlphaFoldDB" id="X1C8P5"/>
<dbReference type="SUPFAM" id="SSF52540">
    <property type="entry name" value="P-loop containing nucleoside triphosphate hydrolases"/>
    <property type="match status" value="1"/>
</dbReference>
<name>X1C8P5_9ZZZZ</name>
<comment type="caution">
    <text evidence="1">The sequence shown here is derived from an EMBL/GenBank/DDBJ whole genome shotgun (WGS) entry which is preliminary data.</text>
</comment>
<proteinExistence type="predicted"/>
<protein>
    <recommendedName>
        <fullName evidence="2">ABC transporter ATP-binding protein</fullName>
    </recommendedName>
</protein>
<gene>
    <name evidence="1" type="ORF">S01H4_23821</name>
</gene>
<dbReference type="EMBL" id="BART01011102">
    <property type="protein sequence ID" value="GAG80776.1"/>
    <property type="molecule type" value="Genomic_DNA"/>
</dbReference>
<evidence type="ECO:0000313" key="1">
    <source>
        <dbReference type="EMBL" id="GAG80776.1"/>
    </source>
</evidence>
<dbReference type="InterPro" id="IPR027417">
    <property type="entry name" value="P-loop_NTPase"/>
</dbReference>
<organism evidence="1">
    <name type="scientific">marine sediment metagenome</name>
    <dbReference type="NCBI Taxonomy" id="412755"/>
    <lineage>
        <taxon>unclassified sequences</taxon>
        <taxon>metagenomes</taxon>
        <taxon>ecological metagenomes</taxon>
    </lineage>
</organism>
<dbReference type="Gene3D" id="3.40.50.300">
    <property type="entry name" value="P-loop containing nucleotide triphosphate hydrolases"/>
    <property type="match status" value="1"/>
</dbReference>